<dbReference type="InterPro" id="IPR008266">
    <property type="entry name" value="Tyr_kinase_AS"/>
</dbReference>
<feature type="compositionally biased region" description="Low complexity" evidence="1">
    <location>
        <begin position="47"/>
        <end position="58"/>
    </location>
</feature>
<feature type="domain" description="Protein kinase" evidence="2">
    <location>
        <begin position="1"/>
        <end position="112"/>
    </location>
</feature>
<protein>
    <recommendedName>
        <fullName evidence="2">Protein kinase domain-containing protein</fullName>
    </recommendedName>
</protein>
<proteinExistence type="predicted"/>
<dbReference type="InterPro" id="IPR000719">
    <property type="entry name" value="Prot_kinase_dom"/>
</dbReference>
<evidence type="ECO:0000313" key="3">
    <source>
        <dbReference type="EMBL" id="ESO04306.1"/>
    </source>
</evidence>
<dbReference type="AlphaFoldDB" id="T1F5R3"/>
<dbReference type="CTD" id="20204162"/>
<sequence>MAFLALRGIVHRDLAARNVLLHEDGSAKVADFGLAIPPEQALLNNGAASSSTPSSPTSFTDRKSQPSHENIIHLNNKFPIKWTAPEAIKDAKKGATLAMNAILLVTLTKVIT</sequence>
<dbReference type="GeneID" id="20204162"/>
<dbReference type="SUPFAM" id="SSF56112">
    <property type="entry name" value="Protein kinase-like (PK-like)"/>
    <property type="match status" value="1"/>
</dbReference>
<dbReference type="eggNOG" id="KOG0197">
    <property type="taxonomic scope" value="Eukaryota"/>
</dbReference>
<evidence type="ECO:0000313" key="4">
    <source>
        <dbReference type="EnsemblMetazoa" id="HelroP172662"/>
    </source>
</evidence>
<reference evidence="4" key="3">
    <citation type="submission" date="2015-06" db="UniProtKB">
        <authorList>
            <consortium name="EnsemblMetazoa"/>
        </authorList>
    </citation>
    <scope>IDENTIFICATION</scope>
</reference>
<dbReference type="Gene3D" id="1.10.510.10">
    <property type="entry name" value="Transferase(Phosphotransferase) domain 1"/>
    <property type="match status" value="1"/>
</dbReference>
<gene>
    <name evidence="4" type="primary">20204162</name>
    <name evidence="3" type="ORF">HELRODRAFT_172662</name>
</gene>
<dbReference type="InterPro" id="IPR001245">
    <property type="entry name" value="Ser-Thr/Tyr_kinase_cat_dom"/>
</dbReference>
<dbReference type="InterPro" id="IPR011009">
    <property type="entry name" value="Kinase-like_dom_sf"/>
</dbReference>
<dbReference type="RefSeq" id="XP_009017575.1">
    <property type="nucleotide sequence ID" value="XM_009019327.1"/>
</dbReference>
<dbReference type="Pfam" id="PF07714">
    <property type="entry name" value="PK_Tyr_Ser-Thr"/>
    <property type="match status" value="1"/>
</dbReference>
<dbReference type="EnsemblMetazoa" id="HelroT172662">
    <property type="protein sequence ID" value="HelroP172662"/>
    <property type="gene ID" value="HelroG172662"/>
</dbReference>
<dbReference type="PANTHER" id="PTHR24416:SF611">
    <property type="entry name" value="TYROSINE-PROTEIN KINASE TRANSMEMBRANE RECEPTOR ROR"/>
    <property type="match status" value="1"/>
</dbReference>
<dbReference type="Proteomes" id="UP000015101">
    <property type="component" value="Unassembled WGS sequence"/>
</dbReference>
<dbReference type="PROSITE" id="PS50011">
    <property type="entry name" value="PROTEIN_KINASE_DOM"/>
    <property type="match status" value="1"/>
</dbReference>
<evidence type="ECO:0000259" key="2">
    <source>
        <dbReference type="PROSITE" id="PS50011"/>
    </source>
</evidence>
<feature type="region of interest" description="Disordered" evidence="1">
    <location>
        <begin position="44"/>
        <end position="70"/>
    </location>
</feature>
<dbReference type="PROSITE" id="PS00109">
    <property type="entry name" value="PROTEIN_KINASE_TYR"/>
    <property type="match status" value="1"/>
</dbReference>
<dbReference type="InterPro" id="IPR050122">
    <property type="entry name" value="RTK"/>
</dbReference>
<dbReference type="HOGENOM" id="CLU_2148521_0_0_1"/>
<dbReference type="EMBL" id="AMQM01004311">
    <property type="status" value="NOT_ANNOTATED_CDS"/>
    <property type="molecule type" value="Genomic_DNA"/>
</dbReference>
<organism evidence="4 5">
    <name type="scientific">Helobdella robusta</name>
    <name type="common">Californian leech</name>
    <dbReference type="NCBI Taxonomy" id="6412"/>
    <lineage>
        <taxon>Eukaryota</taxon>
        <taxon>Metazoa</taxon>
        <taxon>Spiralia</taxon>
        <taxon>Lophotrochozoa</taxon>
        <taxon>Annelida</taxon>
        <taxon>Clitellata</taxon>
        <taxon>Hirudinea</taxon>
        <taxon>Rhynchobdellida</taxon>
        <taxon>Glossiphoniidae</taxon>
        <taxon>Helobdella</taxon>
    </lineage>
</organism>
<dbReference type="GO" id="GO:0005524">
    <property type="term" value="F:ATP binding"/>
    <property type="evidence" value="ECO:0007669"/>
    <property type="project" value="InterPro"/>
</dbReference>
<evidence type="ECO:0000256" key="1">
    <source>
        <dbReference type="SAM" id="MobiDB-lite"/>
    </source>
</evidence>
<keyword evidence="5" id="KW-1185">Reference proteome</keyword>
<dbReference type="InParanoid" id="T1F5R3"/>
<dbReference type="STRING" id="6412.T1F5R3"/>
<reference evidence="3 5" key="2">
    <citation type="journal article" date="2013" name="Nature">
        <title>Insights into bilaterian evolution from three spiralian genomes.</title>
        <authorList>
            <person name="Simakov O."/>
            <person name="Marletaz F."/>
            <person name="Cho S.J."/>
            <person name="Edsinger-Gonzales E."/>
            <person name="Havlak P."/>
            <person name="Hellsten U."/>
            <person name="Kuo D.H."/>
            <person name="Larsson T."/>
            <person name="Lv J."/>
            <person name="Arendt D."/>
            <person name="Savage R."/>
            <person name="Osoegawa K."/>
            <person name="de Jong P."/>
            <person name="Grimwood J."/>
            <person name="Chapman J.A."/>
            <person name="Shapiro H."/>
            <person name="Aerts A."/>
            <person name="Otillar R.P."/>
            <person name="Terry A.Y."/>
            <person name="Boore J.L."/>
            <person name="Grigoriev I.V."/>
            <person name="Lindberg D.R."/>
            <person name="Seaver E.C."/>
            <person name="Weisblat D.A."/>
            <person name="Putnam N.H."/>
            <person name="Rokhsar D.S."/>
        </authorList>
    </citation>
    <scope>NUCLEOTIDE SEQUENCE</scope>
</reference>
<dbReference type="PANTHER" id="PTHR24416">
    <property type="entry name" value="TYROSINE-PROTEIN KINASE RECEPTOR"/>
    <property type="match status" value="1"/>
</dbReference>
<reference evidence="5" key="1">
    <citation type="submission" date="2012-12" db="EMBL/GenBank/DDBJ databases">
        <authorList>
            <person name="Hellsten U."/>
            <person name="Grimwood J."/>
            <person name="Chapman J.A."/>
            <person name="Shapiro H."/>
            <person name="Aerts A."/>
            <person name="Otillar R.P."/>
            <person name="Terry A.Y."/>
            <person name="Boore J.L."/>
            <person name="Simakov O."/>
            <person name="Marletaz F."/>
            <person name="Cho S.-J."/>
            <person name="Edsinger-Gonzales E."/>
            <person name="Havlak P."/>
            <person name="Kuo D.-H."/>
            <person name="Larsson T."/>
            <person name="Lv J."/>
            <person name="Arendt D."/>
            <person name="Savage R."/>
            <person name="Osoegawa K."/>
            <person name="de Jong P."/>
            <person name="Lindberg D.R."/>
            <person name="Seaver E.C."/>
            <person name="Weisblat D.A."/>
            <person name="Putnam N.H."/>
            <person name="Grigoriev I.V."/>
            <person name="Rokhsar D.S."/>
        </authorList>
    </citation>
    <scope>NUCLEOTIDE SEQUENCE</scope>
</reference>
<dbReference type="OrthoDB" id="6272167at2759"/>
<dbReference type="EMBL" id="KB096502">
    <property type="protein sequence ID" value="ESO04306.1"/>
    <property type="molecule type" value="Genomic_DNA"/>
</dbReference>
<dbReference type="KEGG" id="hro:HELRODRAFT_172662"/>
<dbReference type="GO" id="GO:0004672">
    <property type="term" value="F:protein kinase activity"/>
    <property type="evidence" value="ECO:0007669"/>
    <property type="project" value="InterPro"/>
</dbReference>
<evidence type="ECO:0000313" key="5">
    <source>
        <dbReference type="Proteomes" id="UP000015101"/>
    </source>
</evidence>
<name>T1F5R3_HELRO</name>
<accession>T1F5R3</accession>